<evidence type="ECO:0000259" key="1">
    <source>
        <dbReference type="Pfam" id="PF04480"/>
    </source>
</evidence>
<dbReference type="SUPFAM" id="SSF52980">
    <property type="entry name" value="Restriction endonuclease-like"/>
    <property type="match status" value="1"/>
</dbReference>
<dbReference type="Gene3D" id="3.40.960.10">
    <property type="entry name" value="VSR Endonuclease"/>
    <property type="match status" value="1"/>
</dbReference>
<comment type="caution">
    <text evidence="2">The sequence shown here is derived from an EMBL/GenBank/DDBJ whole genome shotgun (WGS) entry which is preliminary data.</text>
</comment>
<dbReference type="EMBL" id="QNRF01000001">
    <property type="protein sequence ID" value="RBO85758.1"/>
    <property type="molecule type" value="Genomic_DNA"/>
</dbReference>
<dbReference type="PANTHER" id="PTHR38590:SF1">
    <property type="entry name" value="BLL0828 PROTEIN"/>
    <property type="match status" value="1"/>
</dbReference>
<keyword evidence="3" id="KW-1185">Reference proteome</keyword>
<dbReference type="InterPro" id="IPR011335">
    <property type="entry name" value="Restrct_endonuc-II-like"/>
</dbReference>
<dbReference type="AlphaFoldDB" id="A0A366D8Z9"/>
<reference evidence="2 3" key="1">
    <citation type="submission" date="2018-06" db="EMBL/GenBank/DDBJ databases">
        <title>Genomic Encyclopedia of Type Strains, Phase III (KMG-III): the genomes of soil and plant-associated and newly described type strains.</title>
        <authorList>
            <person name="Whitman W."/>
        </authorList>
    </citation>
    <scope>NUCLEOTIDE SEQUENCE [LARGE SCALE GENOMIC DNA]</scope>
    <source>
        <strain evidence="2 3">CECT 7732</strain>
    </source>
</reference>
<protein>
    <submittedName>
        <fullName evidence="2">Very-short-patch-repair endonuclease</fullName>
    </submittedName>
</protein>
<keyword evidence="2" id="KW-0540">Nuclease</keyword>
<dbReference type="Proteomes" id="UP000252086">
    <property type="component" value="Unassembled WGS sequence"/>
</dbReference>
<evidence type="ECO:0000313" key="3">
    <source>
        <dbReference type="Proteomes" id="UP000252086"/>
    </source>
</evidence>
<dbReference type="InterPro" id="IPR007569">
    <property type="entry name" value="DUF559"/>
</dbReference>
<feature type="domain" description="DUF559" evidence="1">
    <location>
        <begin position="10"/>
        <end position="115"/>
    </location>
</feature>
<dbReference type="OrthoDB" id="9798754at2"/>
<dbReference type="PANTHER" id="PTHR38590">
    <property type="entry name" value="BLL0828 PROTEIN"/>
    <property type="match status" value="1"/>
</dbReference>
<proteinExistence type="predicted"/>
<sequence length="124" mass="14431">MTKLFNLKRTKRFRADLRTNMTEPERRLWRHLRGCQFGVKFRRQYGIGCYVVDFYCPSLKLVIEIDGDSHFSTQGIAHDRIRDEYLSSMGISIIRFTNDEIMHELGSVVLAIDAQITLPPLTPP</sequence>
<name>A0A366D8Z9_9GAMM</name>
<keyword evidence="2" id="KW-0378">Hydrolase</keyword>
<dbReference type="GO" id="GO:0004519">
    <property type="term" value="F:endonuclease activity"/>
    <property type="evidence" value="ECO:0007669"/>
    <property type="project" value="UniProtKB-KW"/>
</dbReference>
<dbReference type="Pfam" id="PF04480">
    <property type="entry name" value="DUF559"/>
    <property type="match status" value="1"/>
</dbReference>
<accession>A0A366D8Z9</accession>
<gene>
    <name evidence="2" type="ORF">DFP76_10132</name>
</gene>
<dbReference type="InterPro" id="IPR047216">
    <property type="entry name" value="Endonuclease_DUF559_bact"/>
</dbReference>
<dbReference type="RefSeq" id="WP_113872667.1">
    <property type="nucleotide sequence ID" value="NZ_QNRF01000001.1"/>
</dbReference>
<organism evidence="2 3">
    <name type="scientific">Marinomonas aquiplantarum</name>
    <dbReference type="NCBI Taxonomy" id="491951"/>
    <lineage>
        <taxon>Bacteria</taxon>
        <taxon>Pseudomonadati</taxon>
        <taxon>Pseudomonadota</taxon>
        <taxon>Gammaproteobacteria</taxon>
        <taxon>Oceanospirillales</taxon>
        <taxon>Oceanospirillaceae</taxon>
        <taxon>Marinomonas</taxon>
    </lineage>
</organism>
<dbReference type="CDD" id="cd01038">
    <property type="entry name" value="Endonuclease_DUF559"/>
    <property type="match status" value="1"/>
</dbReference>
<evidence type="ECO:0000313" key="2">
    <source>
        <dbReference type="EMBL" id="RBO85758.1"/>
    </source>
</evidence>
<keyword evidence="2" id="KW-0255">Endonuclease</keyword>